<keyword evidence="2" id="KW-0732">Signal</keyword>
<dbReference type="OrthoDB" id="215810at2"/>
<evidence type="ECO:0000313" key="4">
    <source>
        <dbReference type="Proteomes" id="UP000317178"/>
    </source>
</evidence>
<name>A0A518CNZ5_9PLAN</name>
<feature type="compositionally biased region" description="Polar residues" evidence="1">
    <location>
        <begin position="240"/>
        <end position="253"/>
    </location>
</feature>
<feature type="signal peptide" evidence="2">
    <location>
        <begin position="1"/>
        <end position="29"/>
    </location>
</feature>
<gene>
    <name evidence="3" type="ORF">Pla110_26860</name>
</gene>
<evidence type="ECO:0008006" key="5">
    <source>
        <dbReference type="Google" id="ProtNLM"/>
    </source>
</evidence>
<accession>A0A518CNZ5</accession>
<dbReference type="KEGG" id="plon:Pla110_26860"/>
<evidence type="ECO:0000256" key="2">
    <source>
        <dbReference type="SAM" id="SignalP"/>
    </source>
</evidence>
<sequence length="253" mass="27923" precursor="true">MKKFFKHKNRVLLTALSVAILGVYTTASADEGVARIADSNYTGEPQLLSFEGASVEYGGYVEGGYVEGGCPNCYSGACEGGCEKDGWCNKYPADAGWGRPIRNYIQHTPVSYLKRWPDSVHGINHPGPMQRFPMVYQPTDTTQLGFTYQRVPTWHAKPWMLPPVPVPSQWHQREYGYRRPVGYGSGYGYGSQYGSGAPCYQGEVIYTDATYEGTVTPSEAPANSPSIKSNPTEVPPEPQVRQTTPDLLRSVSY</sequence>
<feature type="region of interest" description="Disordered" evidence="1">
    <location>
        <begin position="215"/>
        <end position="253"/>
    </location>
</feature>
<evidence type="ECO:0000256" key="1">
    <source>
        <dbReference type="SAM" id="MobiDB-lite"/>
    </source>
</evidence>
<keyword evidence="4" id="KW-1185">Reference proteome</keyword>
<protein>
    <recommendedName>
        <fullName evidence="5">Secreted protein</fullName>
    </recommendedName>
</protein>
<dbReference type="Proteomes" id="UP000317178">
    <property type="component" value="Chromosome"/>
</dbReference>
<dbReference type="EMBL" id="CP036281">
    <property type="protein sequence ID" value="QDU80950.1"/>
    <property type="molecule type" value="Genomic_DNA"/>
</dbReference>
<evidence type="ECO:0000313" key="3">
    <source>
        <dbReference type="EMBL" id="QDU80950.1"/>
    </source>
</evidence>
<feature type="chain" id="PRO_5022012829" description="Secreted protein" evidence="2">
    <location>
        <begin position="30"/>
        <end position="253"/>
    </location>
</feature>
<organism evidence="3 4">
    <name type="scientific">Polystyrenella longa</name>
    <dbReference type="NCBI Taxonomy" id="2528007"/>
    <lineage>
        <taxon>Bacteria</taxon>
        <taxon>Pseudomonadati</taxon>
        <taxon>Planctomycetota</taxon>
        <taxon>Planctomycetia</taxon>
        <taxon>Planctomycetales</taxon>
        <taxon>Planctomycetaceae</taxon>
        <taxon>Polystyrenella</taxon>
    </lineage>
</organism>
<feature type="compositionally biased region" description="Polar residues" evidence="1">
    <location>
        <begin position="215"/>
        <end position="232"/>
    </location>
</feature>
<dbReference type="RefSeq" id="WP_144996178.1">
    <property type="nucleotide sequence ID" value="NZ_CP036281.1"/>
</dbReference>
<proteinExistence type="predicted"/>
<dbReference type="AlphaFoldDB" id="A0A518CNZ5"/>
<reference evidence="3 4" key="1">
    <citation type="submission" date="2019-02" db="EMBL/GenBank/DDBJ databases">
        <title>Deep-cultivation of Planctomycetes and their phenomic and genomic characterization uncovers novel biology.</title>
        <authorList>
            <person name="Wiegand S."/>
            <person name="Jogler M."/>
            <person name="Boedeker C."/>
            <person name="Pinto D."/>
            <person name="Vollmers J."/>
            <person name="Rivas-Marin E."/>
            <person name="Kohn T."/>
            <person name="Peeters S.H."/>
            <person name="Heuer A."/>
            <person name="Rast P."/>
            <person name="Oberbeckmann S."/>
            <person name="Bunk B."/>
            <person name="Jeske O."/>
            <person name="Meyerdierks A."/>
            <person name="Storesund J.E."/>
            <person name="Kallscheuer N."/>
            <person name="Luecker S."/>
            <person name="Lage O.M."/>
            <person name="Pohl T."/>
            <person name="Merkel B.J."/>
            <person name="Hornburger P."/>
            <person name="Mueller R.-W."/>
            <person name="Bruemmer F."/>
            <person name="Labrenz M."/>
            <person name="Spormann A.M."/>
            <person name="Op den Camp H."/>
            <person name="Overmann J."/>
            <person name="Amann R."/>
            <person name="Jetten M.S.M."/>
            <person name="Mascher T."/>
            <person name="Medema M.H."/>
            <person name="Devos D.P."/>
            <person name="Kaster A.-K."/>
            <person name="Ovreas L."/>
            <person name="Rohde M."/>
            <person name="Galperin M.Y."/>
            <person name="Jogler C."/>
        </authorList>
    </citation>
    <scope>NUCLEOTIDE SEQUENCE [LARGE SCALE GENOMIC DNA]</scope>
    <source>
        <strain evidence="3 4">Pla110</strain>
    </source>
</reference>